<dbReference type="Pfam" id="PF12937">
    <property type="entry name" value="F-box-like"/>
    <property type="match status" value="1"/>
</dbReference>
<evidence type="ECO:0000313" key="4">
    <source>
        <dbReference type="Proteomes" id="UP001497516"/>
    </source>
</evidence>
<dbReference type="Gene3D" id="1.20.1280.50">
    <property type="match status" value="1"/>
</dbReference>
<dbReference type="PANTHER" id="PTHR35546">
    <property type="entry name" value="F-BOX PROTEIN INTERACTION DOMAIN PROTEIN-RELATED"/>
    <property type="match status" value="1"/>
</dbReference>
<dbReference type="EMBL" id="OZ034822">
    <property type="protein sequence ID" value="CAL1414585.1"/>
    <property type="molecule type" value="Genomic_DNA"/>
</dbReference>
<dbReference type="InterPro" id="IPR036047">
    <property type="entry name" value="F-box-like_dom_sf"/>
</dbReference>
<protein>
    <recommendedName>
        <fullName evidence="5">F-box domain-containing protein</fullName>
    </recommendedName>
</protein>
<dbReference type="Pfam" id="PF24750">
    <property type="entry name" value="b-prop_At3g26010-like"/>
    <property type="match status" value="1"/>
</dbReference>
<dbReference type="InterPro" id="IPR056592">
    <property type="entry name" value="Beta-prop_At3g26010-like"/>
</dbReference>
<proteinExistence type="predicted"/>
<evidence type="ECO:0000313" key="3">
    <source>
        <dbReference type="EMBL" id="CAL1414585.1"/>
    </source>
</evidence>
<evidence type="ECO:0008006" key="5">
    <source>
        <dbReference type="Google" id="ProtNLM"/>
    </source>
</evidence>
<dbReference type="InterPro" id="IPR001810">
    <property type="entry name" value="F-box_dom"/>
</dbReference>
<dbReference type="InterPro" id="IPR055290">
    <property type="entry name" value="At3g26010-like"/>
</dbReference>
<gene>
    <name evidence="3" type="ORF">LTRI10_LOCUS53737</name>
</gene>
<feature type="domain" description="F-box protein At3g26010-like beta-propeller" evidence="2">
    <location>
        <begin position="174"/>
        <end position="419"/>
    </location>
</feature>
<keyword evidence="4" id="KW-1185">Reference proteome</keyword>
<dbReference type="SUPFAM" id="SSF81383">
    <property type="entry name" value="F-box domain"/>
    <property type="match status" value="1"/>
</dbReference>
<reference evidence="3 4" key="1">
    <citation type="submission" date="2024-04" db="EMBL/GenBank/DDBJ databases">
        <authorList>
            <person name="Fracassetti M."/>
        </authorList>
    </citation>
    <scope>NUCLEOTIDE SEQUENCE [LARGE SCALE GENOMIC DNA]</scope>
</reference>
<organism evidence="3 4">
    <name type="scientific">Linum trigynum</name>
    <dbReference type="NCBI Taxonomy" id="586398"/>
    <lineage>
        <taxon>Eukaryota</taxon>
        <taxon>Viridiplantae</taxon>
        <taxon>Streptophyta</taxon>
        <taxon>Embryophyta</taxon>
        <taxon>Tracheophyta</taxon>
        <taxon>Spermatophyta</taxon>
        <taxon>Magnoliopsida</taxon>
        <taxon>eudicotyledons</taxon>
        <taxon>Gunneridae</taxon>
        <taxon>Pentapetalae</taxon>
        <taxon>rosids</taxon>
        <taxon>fabids</taxon>
        <taxon>Malpighiales</taxon>
        <taxon>Linaceae</taxon>
        <taxon>Linum</taxon>
    </lineage>
</organism>
<evidence type="ECO:0000259" key="2">
    <source>
        <dbReference type="Pfam" id="PF24750"/>
    </source>
</evidence>
<accession>A0AAV2GUY8</accession>
<name>A0AAV2GUY8_9ROSI</name>
<dbReference type="PANTHER" id="PTHR35546:SF128">
    <property type="entry name" value="F-BOX ASSOCIATED DOMAIN-CONTAINING PROTEIN"/>
    <property type="match status" value="1"/>
</dbReference>
<sequence length="521" mass="59288">MATENCTSYPDLDTELKLGLLPCVSRKRRIDDWSSTAAMAGENCTSYPDLDLELRLGIIIIPCAPSKRRRIDDSEEANPPSPIGNLGDDLLAEVLIRLPEPRSAWRCKAVCKRWNSLIPDPHFVRRFISHHQSRWNRYGGDGGECEEPALMTSCFGESILSFLPLPDELGCYGRFNFLVFDSYKDLVLCGFRTEFQRSLFICNPFTEQWIALPLAPETRRSSTIGLRETRLVCEPSSNVELDLGEGQPPFVYSSAYRFRVVCIYHLRDSIRIDLFCSESGEWTKEALVLNGHFSLSNVNVVSTSCNGGLFWLCMNSGVLGSHPIIAGFNPFRLDVPPIRLDTSRLAKGSWNISVSQGALHLISLAPPTLLSVWRLEEDRKSWSMQHKTVLGKTVKICDYELEDCDVACLHPEKPHIVFFKHPGFGDRRSVALSYDMKTAELGLFGEFVPRFQPWVSCWPTPIPRYEELRAIYDGRYSCWVQQSSSKAATLSLNNRVWIVKERIMQWLDCQKKNLCSGWFNY</sequence>
<feature type="domain" description="F-box" evidence="1">
    <location>
        <begin position="88"/>
        <end position="127"/>
    </location>
</feature>
<dbReference type="Proteomes" id="UP001497516">
    <property type="component" value="Chromosome 9"/>
</dbReference>
<dbReference type="AlphaFoldDB" id="A0AAV2GUY8"/>
<evidence type="ECO:0000259" key="1">
    <source>
        <dbReference type="Pfam" id="PF12937"/>
    </source>
</evidence>